<dbReference type="AlphaFoldDB" id="A0A5C4S947"/>
<keyword evidence="3" id="KW-1185">Reference proteome</keyword>
<dbReference type="Pfam" id="PF18734">
    <property type="entry name" value="HEPN_AbiU2"/>
    <property type="match status" value="1"/>
</dbReference>
<sequence length="208" mass="23510">MTTTPNPAPLSSTLGITMTSSKLLEDFKYLRGHCIDLVHAYFTYTRLFNDKNRDLLTKVAPTFFSDIADIMLRDWLLQVCKLMDPPSTTRKGVTIENITIKLINEQLTDNKLLSLEIEDLANKLLIYGEKIKPARDKRLAHFDRDHQVNGLVLGATTESELDQFLVNLQKYCDEVGIAIGLGPLDFGRGGCKGDVLDFLKYLRKMQNA</sequence>
<accession>A0A5C4S947</accession>
<evidence type="ECO:0000313" key="2">
    <source>
        <dbReference type="EMBL" id="TNJ39687.1"/>
    </source>
</evidence>
<dbReference type="EMBL" id="VDCH01000004">
    <property type="protein sequence ID" value="TNJ39687.1"/>
    <property type="molecule type" value="Genomic_DNA"/>
</dbReference>
<reference evidence="2 3" key="1">
    <citation type="submission" date="2019-05" db="EMBL/GenBank/DDBJ databases">
        <title>Draft Whole-Genome sequence of the green sulfur bacterium Chlorobaculum thiosulfatiphilum DSM 249.</title>
        <authorList>
            <person name="Meyer T.E."/>
            <person name="Kyndt J.A."/>
        </authorList>
    </citation>
    <scope>NUCLEOTIDE SEQUENCE [LARGE SCALE GENOMIC DNA]</scope>
    <source>
        <strain evidence="2 3">DSM 249</strain>
    </source>
</reference>
<protein>
    <recommendedName>
        <fullName evidence="1">HEPN AbiU2-like domain-containing protein</fullName>
    </recommendedName>
</protein>
<proteinExistence type="predicted"/>
<gene>
    <name evidence="2" type="ORF">FGF66_03420</name>
</gene>
<comment type="caution">
    <text evidence="2">The sequence shown here is derived from an EMBL/GenBank/DDBJ whole genome shotgun (WGS) entry which is preliminary data.</text>
</comment>
<organism evidence="2 3">
    <name type="scientific">Chlorobaculum thiosulfatiphilum</name>
    <name type="common">Chlorobium limicola f.sp. thiosulfatophilum</name>
    <dbReference type="NCBI Taxonomy" id="115852"/>
    <lineage>
        <taxon>Bacteria</taxon>
        <taxon>Pseudomonadati</taxon>
        <taxon>Chlorobiota</taxon>
        <taxon>Chlorobiia</taxon>
        <taxon>Chlorobiales</taxon>
        <taxon>Chlorobiaceae</taxon>
        <taxon>Chlorobaculum</taxon>
    </lineage>
</organism>
<evidence type="ECO:0000259" key="1">
    <source>
        <dbReference type="Pfam" id="PF18734"/>
    </source>
</evidence>
<feature type="domain" description="HEPN AbiU2-like" evidence="1">
    <location>
        <begin position="21"/>
        <end position="180"/>
    </location>
</feature>
<dbReference type="Proteomes" id="UP000308271">
    <property type="component" value="Unassembled WGS sequence"/>
</dbReference>
<dbReference type="InterPro" id="IPR040704">
    <property type="entry name" value="HEPN_AbiU2"/>
</dbReference>
<evidence type="ECO:0000313" key="3">
    <source>
        <dbReference type="Proteomes" id="UP000308271"/>
    </source>
</evidence>
<name>A0A5C4S947_CHLTI</name>